<dbReference type="RefSeq" id="XP_004831556.1">
    <property type="nucleotide sequence ID" value="XM_004831499.1"/>
</dbReference>
<keyword evidence="8" id="KW-1185">Reference proteome</keyword>
<dbReference type="GO" id="GO:0005634">
    <property type="term" value="C:nucleus"/>
    <property type="evidence" value="ECO:0007669"/>
    <property type="project" value="UniProtKB-SubCell"/>
</dbReference>
<proteinExistence type="inferred from homology"/>
<organism evidence="7 8">
    <name type="scientific">Theileria equi strain WA</name>
    <dbReference type="NCBI Taxonomy" id="1537102"/>
    <lineage>
        <taxon>Eukaryota</taxon>
        <taxon>Sar</taxon>
        <taxon>Alveolata</taxon>
        <taxon>Apicomplexa</taxon>
        <taxon>Aconoidasida</taxon>
        <taxon>Piroplasmida</taxon>
        <taxon>Theileriidae</taxon>
        <taxon>Theileria</taxon>
    </lineage>
</organism>
<dbReference type="VEuPathDB" id="PiroplasmaDB:BEWA_045680"/>
<keyword evidence="4" id="KW-0508">mRNA splicing</keyword>
<comment type="caution">
    <text evidence="7">The sequence shown here is derived from an EMBL/GenBank/DDBJ whole genome shotgun (WGS) entry which is preliminary data.</text>
</comment>
<dbReference type="InterPro" id="IPR033757">
    <property type="entry name" value="WTAP"/>
</dbReference>
<reference evidence="7 8" key="1">
    <citation type="journal article" date="2012" name="BMC Genomics">
        <title>Comparative genomic analysis and phylogenetic position of Theileria equi.</title>
        <authorList>
            <person name="Kappmeyer L.S."/>
            <person name="Thiagarajan M."/>
            <person name="Herndon D.R."/>
            <person name="Ramsay J.D."/>
            <person name="Caler E."/>
            <person name="Djikeng A."/>
            <person name="Gillespie J.J."/>
            <person name="Lau A.O."/>
            <person name="Roalson E.H."/>
            <person name="Silva J.C."/>
            <person name="Silva M.G."/>
            <person name="Suarez C.E."/>
            <person name="Ueti M.W."/>
            <person name="Nene V.M."/>
            <person name="Mealey R.H."/>
            <person name="Knowles D.P."/>
            <person name="Brayton K.A."/>
        </authorList>
    </citation>
    <scope>NUCLEOTIDE SEQUENCE [LARGE SCALE GENOMIC DNA]</scope>
    <source>
        <strain evidence="7 8">WA</strain>
    </source>
</reference>
<evidence type="ECO:0000313" key="7">
    <source>
        <dbReference type="EMBL" id="EKX72104.1"/>
    </source>
</evidence>
<evidence type="ECO:0000256" key="6">
    <source>
        <dbReference type="SAM" id="MobiDB-lite"/>
    </source>
</evidence>
<sequence>MEVKEYTLEEITNVIVNSDSLEGLRSFAVSAISALQEEVLRTKETVEDFRKVYGYNKKNQLLNVFVDPVVNNEILHLKKIINKKSIELQEAKDALEGQKIDFSGAVGKNLLEKVRMLKLENEELSKIIIESQVQPLTFEVNKEKEKNKILEKELKSLLQMNIQINKDNNEMSAKISQLTAEIADLKKENDSLLKKLDRHREPSKSRRSRSRGSPSPSRKRKSRRDSADPAPRLDPRHPESGMDKGSKRRDGSRERKSRRL</sequence>
<keyword evidence="5" id="KW-0539">Nucleus</keyword>
<protein>
    <submittedName>
        <fullName evidence="7">Uncharacterized protein</fullName>
    </submittedName>
</protein>
<dbReference type="KEGG" id="beq:BEWA_045680"/>
<keyword evidence="3" id="KW-0507">mRNA processing</keyword>
<gene>
    <name evidence="7" type="ORF">BEWA_045680</name>
</gene>
<accession>L1LA29</accession>
<evidence type="ECO:0000256" key="2">
    <source>
        <dbReference type="ARBA" id="ARBA00010313"/>
    </source>
</evidence>
<dbReference type="PANTHER" id="PTHR15217">
    <property type="entry name" value="WILMS' TUMOR 1-ASSOCIATING PROTEIN"/>
    <property type="match status" value="1"/>
</dbReference>
<comment type="similarity">
    <text evidence="2">Belongs to the fl(2)d family.</text>
</comment>
<dbReference type="STRING" id="1537102.L1LA29"/>
<dbReference type="EMBL" id="ACOU01000007">
    <property type="protein sequence ID" value="EKX72104.1"/>
    <property type="molecule type" value="Genomic_DNA"/>
</dbReference>
<dbReference type="GeneID" id="15803964"/>
<dbReference type="GO" id="GO:0006397">
    <property type="term" value="P:mRNA processing"/>
    <property type="evidence" value="ECO:0007669"/>
    <property type="project" value="UniProtKB-KW"/>
</dbReference>
<evidence type="ECO:0000256" key="4">
    <source>
        <dbReference type="ARBA" id="ARBA00023187"/>
    </source>
</evidence>
<dbReference type="GO" id="GO:0000381">
    <property type="term" value="P:regulation of alternative mRNA splicing, via spliceosome"/>
    <property type="evidence" value="ECO:0007669"/>
    <property type="project" value="InterPro"/>
</dbReference>
<evidence type="ECO:0000313" key="8">
    <source>
        <dbReference type="Proteomes" id="UP000031512"/>
    </source>
</evidence>
<evidence type="ECO:0000256" key="5">
    <source>
        <dbReference type="ARBA" id="ARBA00023242"/>
    </source>
</evidence>
<feature type="region of interest" description="Disordered" evidence="6">
    <location>
        <begin position="192"/>
        <end position="260"/>
    </location>
</feature>
<feature type="compositionally biased region" description="Basic and acidic residues" evidence="6">
    <location>
        <begin position="224"/>
        <end position="254"/>
    </location>
</feature>
<name>L1LA29_THEEQ</name>
<evidence type="ECO:0000256" key="3">
    <source>
        <dbReference type="ARBA" id="ARBA00022664"/>
    </source>
</evidence>
<dbReference type="Pfam" id="PF17098">
    <property type="entry name" value="Wtap"/>
    <property type="match status" value="1"/>
</dbReference>
<evidence type="ECO:0000256" key="1">
    <source>
        <dbReference type="ARBA" id="ARBA00004123"/>
    </source>
</evidence>
<dbReference type="GO" id="GO:0016556">
    <property type="term" value="P:mRNA modification"/>
    <property type="evidence" value="ECO:0007669"/>
    <property type="project" value="InterPro"/>
</dbReference>
<dbReference type="PANTHER" id="PTHR15217:SF0">
    <property type="entry name" value="PRE-MRNA-SPLICING REGULATOR WTAP"/>
    <property type="match status" value="1"/>
</dbReference>
<dbReference type="GO" id="GO:0008380">
    <property type="term" value="P:RNA splicing"/>
    <property type="evidence" value="ECO:0007669"/>
    <property type="project" value="UniProtKB-KW"/>
</dbReference>
<dbReference type="eggNOG" id="KOG2991">
    <property type="taxonomic scope" value="Eukaryota"/>
</dbReference>
<comment type="subcellular location">
    <subcellularLocation>
        <location evidence="1">Nucleus</location>
    </subcellularLocation>
</comment>
<dbReference type="Proteomes" id="UP000031512">
    <property type="component" value="Unassembled WGS sequence"/>
</dbReference>
<feature type="compositionally biased region" description="Basic and acidic residues" evidence="6">
    <location>
        <begin position="192"/>
        <end position="204"/>
    </location>
</feature>
<dbReference type="AlphaFoldDB" id="L1LA29"/>
<dbReference type="OrthoDB" id="366255at2759"/>